<dbReference type="RefSeq" id="WP_142054326.1">
    <property type="nucleotide sequence ID" value="NZ_VFPA01000002.1"/>
</dbReference>
<evidence type="ECO:0000256" key="3">
    <source>
        <dbReference type="ARBA" id="ARBA00022692"/>
    </source>
</evidence>
<evidence type="ECO:0000256" key="1">
    <source>
        <dbReference type="ARBA" id="ARBA00004651"/>
    </source>
</evidence>
<dbReference type="Pfam" id="PF03553">
    <property type="entry name" value="Na_H_antiporter"/>
    <property type="match status" value="1"/>
</dbReference>
<evidence type="ECO:0000259" key="7">
    <source>
        <dbReference type="Pfam" id="PF03553"/>
    </source>
</evidence>
<evidence type="ECO:0000256" key="4">
    <source>
        <dbReference type="ARBA" id="ARBA00022989"/>
    </source>
</evidence>
<evidence type="ECO:0000256" key="5">
    <source>
        <dbReference type="ARBA" id="ARBA00023136"/>
    </source>
</evidence>
<feature type="transmembrane region" description="Helical" evidence="6">
    <location>
        <begin position="298"/>
        <end position="319"/>
    </location>
</feature>
<dbReference type="InterPro" id="IPR018461">
    <property type="entry name" value="Na/H_Antiport_NhaC-like_C"/>
</dbReference>
<reference evidence="8 9" key="1">
    <citation type="submission" date="2019-06" db="EMBL/GenBank/DDBJ databases">
        <title>Sequencing the genomes of 1000 actinobacteria strains.</title>
        <authorList>
            <person name="Klenk H.-P."/>
        </authorList>
    </citation>
    <scope>NUCLEOTIDE SEQUENCE [LARGE SCALE GENOMIC DNA]</scope>
    <source>
        <strain evidence="8 9">DSM 45301</strain>
    </source>
</reference>
<feature type="transmembrane region" description="Helical" evidence="6">
    <location>
        <begin position="92"/>
        <end position="114"/>
    </location>
</feature>
<evidence type="ECO:0000256" key="2">
    <source>
        <dbReference type="ARBA" id="ARBA00022475"/>
    </source>
</evidence>
<feature type="transmembrane region" description="Helical" evidence="6">
    <location>
        <begin position="23"/>
        <end position="42"/>
    </location>
</feature>
<evidence type="ECO:0000256" key="6">
    <source>
        <dbReference type="SAM" id="Phobius"/>
    </source>
</evidence>
<feature type="domain" description="Na+/H+ antiporter NhaC-like C-terminal" evidence="7">
    <location>
        <begin position="57"/>
        <end position="241"/>
    </location>
</feature>
<dbReference type="EMBL" id="VFPA01000002">
    <property type="protein sequence ID" value="TQM10718.1"/>
    <property type="molecule type" value="Genomic_DNA"/>
</dbReference>
<organism evidence="8 9">
    <name type="scientific">Pseudonocardia kunmingensis</name>
    <dbReference type="NCBI Taxonomy" id="630975"/>
    <lineage>
        <taxon>Bacteria</taxon>
        <taxon>Bacillati</taxon>
        <taxon>Actinomycetota</taxon>
        <taxon>Actinomycetes</taxon>
        <taxon>Pseudonocardiales</taxon>
        <taxon>Pseudonocardiaceae</taxon>
        <taxon>Pseudonocardia</taxon>
    </lineage>
</organism>
<dbReference type="GO" id="GO:0005886">
    <property type="term" value="C:plasma membrane"/>
    <property type="evidence" value="ECO:0007669"/>
    <property type="project" value="UniProtKB-SubCell"/>
</dbReference>
<evidence type="ECO:0000313" key="8">
    <source>
        <dbReference type="EMBL" id="TQM10718.1"/>
    </source>
</evidence>
<keyword evidence="9" id="KW-1185">Reference proteome</keyword>
<comment type="subcellular location">
    <subcellularLocation>
        <location evidence="1">Cell membrane</location>
        <topology evidence="1">Multi-pass membrane protein</topology>
    </subcellularLocation>
</comment>
<keyword evidence="2" id="KW-1003">Cell membrane</keyword>
<gene>
    <name evidence="8" type="ORF">FB558_3239</name>
</gene>
<feature type="transmembrane region" description="Helical" evidence="6">
    <location>
        <begin position="145"/>
        <end position="178"/>
    </location>
</feature>
<keyword evidence="4 6" id="KW-1133">Transmembrane helix</keyword>
<feature type="transmembrane region" description="Helical" evidence="6">
    <location>
        <begin position="54"/>
        <end position="80"/>
    </location>
</feature>
<dbReference type="Proteomes" id="UP000315677">
    <property type="component" value="Unassembled WGS sequence"/>
</dbReference>
<proteinExistence type="predicted"/>
<feature type="transmembrane region" description="Helical" evidence="6">
    <location>
        <begin position="370"/>
        <end position="396"/>
    </location>
</feature>
<dbReference type="OrthoDB" id="1837at2"/>
<dbReference type="AlphaFoldDB" id="A0A543DN42"/>
<accession>A0A543DN42</accession>
<feature type="transmembrane region" description="Helical" evidence="6">
    <location>
        <begin position="331"/>
        <end position="350"/>
    </location>
</feature>
<sequence>MSSSTTVSDANIYTLDMSRRQQIAAAALYAVALVASVVVAVRTDQPGLWGLVPIVVYAGLALLGVDMVLATLGAVVSAVVLTRSTPADLGPVLIESMGTLIALLGVIILLGAGLGEVLRRTGVAEFLVIGVVRRVGLTTQLRAQFGVMLACTILAGALGTLAGSVAIVAPIVIPLLAALGFSSPATAAMFFFSGLAGLTLSPFAPITASIYGAAQVSWISYVLTAGLPTALVMFGVGFLVVRWNQRRTATAFPYPPERAVDLDALQEPAPGAGRATLAFLLAFLALVVYSGLTAAGATFVPVALVVLIAVTGLAARLPVGALMGAVYAGASRLLGIFFLFFLLAVLFTLVDSMGAYDGVAERFALSELGPYLFCLVVILIGWVGIAGAAAAQVVLVNQVFGPLAVALGVPPAAWTVVLLAASQTDGLGPFPNPDMIGQMGLAESRSLRWQLLSSYLVLIPVVALYAVLLGIYA</sequence>
<name>A0A543DN42_9PSEU</name>
<keyword evidence="5 6" id="KW-0472">Membrane</keyword>
<feature type="transmembrane region" description="Helical" evidence="6">
    <location>
        <begin position="403"/>
        <end position="421"/>
    </location>
</feature>
<comment type="caution">
    <text evidence="8">The sequence shown here is derived from an EMBL/GenBank/DDBJ whole genome shotgun (WGS) entry which is preliminary data.</text>
</comment>
<keyword evidence="3 6" id="KW-0812">Transmembrane</keyword>
<feature type="transmembrane region" description="Helical" evidence="6">
    <location>
        <begin position="452"/>
        <end position="472"/>
    </location>
</feature>
<protein>
    <submittedName>
        <fullName evidence="8">Na+/H+ antiporter family protein</fullName>
    </submittedName>
</protein>
<evidence type="ECO:0000313" key="9">
    <source>
        <dbReference type="Proteomes" id="UP000315677"/>
    </source>
</evidence>
<feature type="transmembrane region" description="Helical" evidence="6">
    <location>
        <begin position="275"/>
        <end position="292"/>
    </location>
</feature>
<feature type="transmembrane region" description="Helical" evidence="6">
    <location>
        <begin position="218"/>
        <end position="241"/>
    </location>
</feature>